<dbReference type="AlphaFoldDB" id="B0C5Q0"/>
<dbReference type="HOGENOM" id="CLU_812869_0_0_3"/>
<feature type="chain" id="PRO_5005661439" evidence="5">
    <location>
        <begin position="22"/>
        <end position="341"/>
    </location>
</feature>
<sequence>MKTVSSLALVWLNALVVASPAAPSQPLDLPHQQVKETPTQPSTTAEQLFKQGNRLAQDGKLAAAIIAYRQSLAVDTTNSQVYRQMAEVLVQLQRLEEALPALRQALVLETQFTARSSAWYDAHARTQLAHLLTQHQEVDAALRYRKRAIALYPGDETLYFGLGQTLVAKGDAEAAMMAYVQGYQQQIAANEMSNGLKDLESSYTDSKALAWRGVGHDFVALEQYQPAIRAYQKAIVIHPTGHMYYSLASAQEKAGQLAAAAQSYAQAGATMPYQHLHMGIDAYRAALRLQPDDANIHSGLGRALLEHGEIQAAIASFEQALSLNPNLTEAKDNLAKAKSRL</sequence>
<name>B0C5Q0_ACAM1</name>
<dbReference type="EMBL" id="CP000828">
    <property type="protein sequence ID" value="ABW28771.1"/>
    <property type="molecule type" value="Genomic_DNA"/>
</dbReference>
<evidence type="ECO:0000256" key="2">
    <source>
        <dbReference type="ARBA" id="ARBA00022803"/>
    </source>
</evidence>
<keyword evidence="2 3" id="KW-0802">TPR repeat</keyword>
<feature type="repeat" description="TPR" evidence="3">
    <location>
        <begin position="122"/>
        <end position="155"/>
    </location>
</feature>
<dbReference type="InterPro" id="IPR051685">
    <property type="entry name" value="Ycf3/AcsC/BcsC/TPR_MFPF"/>
</dbReference>
<dbReference type="InterPro" id="IPR011990">
    <property type="entry name" value="TPR-like_helical_dom_sf"/>
</dbReference>
<accession>B0C5Q0</accession>
<dbReference type="PROSITE" id="PS50293">
    <property type="entry name" value="TPR_REGION"/>
    <property type="match status" value="1"/>
</dbReference>
<dbReference type="PANTHER" id="PTHR44943:SF8">
    <property type="entry name" value="TPR REPEAT-CONTAINING PROTEIN MJ0263"/>
    <property type="match status" value="1"/>
</dbReference>
<dbReference type="RefSeq" id="WP_012164146.1">
    <property type="nucleotide sequence ID" value="NC_009925.1"/>
</dbReference>
<evidence type="ECO:0000256" key="1">
    <source>
        <dbReference type="ARBA" id="ARBA00022737"/>
    </source>
</evidence>
<gene>
    <name evidence="6" type="ordered locus">AM1_3784</name>
</gene>
<feature type="coiled-coil region" evidence="4">
    <location>
        <begin position="78"/>
        <end position="105"/>
    </location>
</feature>
<dbReference type="InterPro" id="IPR019734">
    <property type="entry name" value="TPR_rpt"/>
</dbReference>
<dbReference type="Proteomes" id="UP000000268">
    <property type="component" value="Chromosome"/>
</dbReference>
<dbReference type="SMART" id="SM00028">
    <property type="entry name" value="TPR"/>
    <property type="match status" value="5"/>
</dbReference>
<dbReference type="STRING" id="329726.AM1_3784"/>
<keyword evidence="5" id="KW-0732">Signal</keyword>
<evidence type="ECO:0000256" key="4">
    <source>
        <dbReference type="SAM" id="Coils"/>
    </source>
</evidence>
<dbReference type="KEGG" id="amr:AM1_3784"/>
<dbReference type="PROSITE" id="PS50005">
    <property type="entry name" value="TPR"/>
    <property type="match status" value="4"/>
</dbReference>
<dbReference type="Pfam" id="PF13432">
    <property type="entry name" value="TPR_16"/>
    <property type="match status" value="3"/>
</dbReference>
<evidence type="ECO:0000313" key="6">
    <source>
        <dbReference type="EMBL" id="ABW28771.1"/>
    </source>
</evidence>
<evidence type="ECO:0000313" key="7">
    <source>
        <dbReference type="Proteomes" id="UP000000268"/>
    </source>
</evidence>
<evidence type="ECO:0000256" key="5">
    <source>
        <dbReference type="SAM" id="SignalP"/>
    </source>
</evidence>
<keyword evidence="4" id="KW-0175">Coiled coil</keyword>
<dbReference type="Gene3D" id="1.25.40.10">
    <property type="entry name" value="Tetratricopeptide repeat domain"/>
    <property type="match status" value="4"/>
</dbReference>
<protein>
    <submittedName>
        <fullName evidence="6">TPR repeat protein</fullName>
    </submittedName>
</protein>
<dbReference type="PANTHER" id="PTHR44943">
    <property type="entry name" value="CELLULOSE SYNTHASE OPERON PROTEIN C"/>
    <property type="match status" value="1"/>
</dbReference>
<proteinExistence type="predicted"/>
<organism evidence="6 7">
    <name type="scientific">Acaryochloris marina (strain MBIC 11017)</name>
    <dbReference type="NCBI Taxonomy" id="329726"/>
    <lineage>
        <taxon>Bacteria</taxon>
        <taxon>Bacillati</taxon>
        <taxon>Cyanobacteriota</taxon>
        <taxon>Cyanophyceae</taxon>
        <taxon>Acaryochloridales</taxon>
        <taxon>Acaryochloridaceae</taxon>
        <taxon>Acaryochloris</taxon>
    </lineage>
</organism>
<feature type="signal peptide" evidence="5">
    <location>
        <begin position="1"/>
        <end position="21"/>
    </location>
</feature>
<reference evidence="6 7" key="1">
    <citation type="journal article" date="2008" name="Proc. Natl. Acad. Sci. U.S.A.">
        <title>Niche adaptation and genome expansion in the chlorophyll d-producing cyanobacterium Acaryochloris marina.</title>
        <authorList>
            <person name="Swingley W.D."/>
            <person name="Chen M."/>
            <person name="Cheung P.C."/>
            <person name="Conrad A.L."/>
            <person name="Dejesa L.C."/>
            <person name="Hao J."/>
            <person name="Honchak B.M."/>
            <person name="Karbach L.E."/>
            <person name="Kurdoglu A."/>
            <person name="Lahiri S."/>
            <person name="Mastrian S.D."/>
            <person name="Miyashita H."/>
            <person name="Page L."/>
            <person name="Ramakrishna P."/>
            <person name="Satoh S."/>
            <person name="Sattley W.M."/>
            <person name="Shimada Y."/>
            <person name="Taylor H.L."/>
            <person name="Tomo T."/>
            <person name="Tsuchiya T."/>
            <person name="Wang Z.T."/>
            <person name="Raymond J."/>
            <person name="Mimuro M."/>
            <person name="Blankenship R.E."/>
            <person name="Touchman J.W."/>
        </authorList>
    </citation>
    <scope>NUCLEOTIDE SEQUENCE [LARGE SCALE GENOMIC DNA]</scope>
    <source>
        <strain evidence="7">MBIC 11017</strain>
    </source>
</reference>
<feature type="repeat" description="TPR" evidence="3">
    <location>
        <begin position="294"/>
        <end position="327"/>
    </location>
</feature>
<evidence type="ECO:0000256" key="3">
    <source>
        <dbReference type="PROSITE-ProRule" id="PRU00339"/>
    </source>
</evidence>
<keyword evidence="1" id="KW-0677">Repeat</keyword>
<feature type="repeat" description="TPR" evidence="3">
    <location>
        <begin position="208"/>
        <end position="241"/>
    </location>
</feature>
<dbReference type="SUPFAM" id="SSF48452">
    <property type="entry name" value="TPR-like"/>
    <property type="match status" value="1"/>
</dbReference>
<feature type="repeat" description="TPR" evidence="3">
    <location>
        <begin position="79"/>
        <end position="112"/>
    </location>
</feature>
<keyword evidence="7" id="KW-1185">Reference proteome</keyword>
<dbReference type="eggNOG" id="COG0457">
    <property type="taxonomic scope" value="Bacteria"/>
</dbReference>